<gene>
    <name evidence="2" type="ORF">SAMN02745146_0914</name>
</gene>
<dbReference type="Proteomes" id="UP000184418">
    <property type="component" value="Unassembled WGS sequence"/>
</dbReference>
<dbReference type="Gene3D" id="2.60.450.10">
    <property type="entry name" value="Lipopolysaccharide (LPS) transport protein A like domain"/>
    <property type="match status" value="1"/>
</dbReference>
<keyword evidence="1" id="KW-0732">Signal</keyword>
<sequence length="203" mass="22431">MAMKPVFSSNRCWLLLSLVAIAGLGAGCEKKDAATTKKMVYKGPTVEVTNVLTLISDSAKLQIRLTAPLEQTFESGDQLYPKGVKVTFYGDGGRTVVNTLSGNYGKYDKNKNLYVVRGDVRVKNEQKQQKMNTEELFYDKAKAQIYTQPATFVRVETLTEVLTGYGLTANQDFSRYRIMKPEGIFTLDAAATPSAPQPSPQKP</sequence>
<dbReference type="AlphaFoldDB" id="A0A1M6B8M1"/>
<dbReference type="PROSITE" id="PS51257">
    <property type="entry name" value="PROKAR_LIPOPROTEIN"/>
    <property type="match status" value="1"/>
</dbReference>
<keyword evidence="3" id="KW-1185">Reference proteome</keyword>
<dbReference type="GO" id="GO:0005886">
    <property type="term" value="C:plasma membrane"/>
    <property type="evidence" value="ECO:0007669"/>
    <property type="project" value="InterPro"/>
</dbReference>
<feature type="chain" id="PRO_5012409615" evidence="1">
    <location>
        <begin position="23"/>
        <end position="203"/>
    </location>
</feature>
<accession>A0A1M6B8M1</accession>
<dbReference type="STRING" id="1121955.SAMN02745146_0914"/>
<dbReference type="Pfam" id="PF06835">
    <property type="entry name" value="LptC"/>
    <property type="match status" value="1"/>
</dbReference>
<dbReference type="NCBIfam" id="TIGR04409">
    <property type="entry name" value="LptC_YrbK"/>
    <property type="match status" value="1"/>
</dbReference>
<dbReference type="InterPro" id="IPR010664">
    <property type="entry name" value="LipoPS_assembly_LptC-rel"/>
</dbReference>
<protein>
    <submittedName>
        <fullName evidence="2">LPS export ABC transporter protein LptC</fullName>
    </submittedName>
</protein>
<evidence type="ECO:0000256" key="1">
    <source>
        <dbReference type="SAM" id="SignalP"/>
    </source>
</evidence>
<dbReference type="EMBL" id="FQYN01000001">
    <property type="protein sequence ID" value="SHI45070.1"/>
    <property type="molecule type" value="Genomic_DNA"/>
</dbReference>
<reference evidence="2 3" key="1">
    <citation type="submission" date="2016-11" db="EMBL/GenBank/DDBJ databases">
        <authorList>
            <person name="Jaros S."/>
            <person name="Januszkiewicz K."/>
            <person name="Wedrychowicz H."/>
        </authorList>
    </citation>
    <scope>NUCLEOTIDE SEQUENCE [LARGE SCALE GENOMIC DNA]</scope>
    <source>
        <strain evidence="2 3">DSM 21074</strain>
    </source>
</reference>
<organism evidence="2 3">
    <name type="scientific">Hymenobacter daecheongensis DSM 21074</name>
    <dbReference type="NCBI Taxonomy" id="1121955"/>
    <lineage>
        <taxon>Bacteria</taxon>
        <taxon>Pseudomonadati</taxon>
        <taxon>Bacteroidota</taxon>
        <taxon>Cytophagia</taxon>
        <taxon>Cytophagales</taxon>
        <taxon>Hymenobacteraceae</taxon>
        <taxon>Hymenobacter</taxon>
    </lineage>
</organism>
<evidence type="ECO:0000313" key="2">
    <source>
        <dbReference type="EMBL" id="SHI45070.1"/>
    </source>
</evidence>
<evidence type="ECO:0000313" key="3">
    <source>
        <dbReference type="Proteomes" id="UP000184418"/>
    </source>
</evidence>
<dbReference type="GO" id="GO:0015221">
    <property type="term" value="F:lipopolysaccharide transmembrane transporter activity"/>
    <property type="evidence" value="ECO:0007669"/>
    <property type="project" value="InterPro"/>
</dbReference>
<feature type="signal peptide" evidence="1">
    <location>
        <begin position="1"/>
        <end position="22"/>
    </location>
</feature>
<proteinExistence type="predicted"/>
<name>A0A1M6B8M1_9BACT</name>
<dbReference type="InterPro" id="IPR026265">
    <property type="entry name" value="LptC"/>
</dbReference>